<organism evidence="2 3">
    <name type="scientific">Schistosoma margrebowiei</name>
    <dbReference type="NCBI Taxonomy" id="48269"/>
    <lineage>
        <taxon>Eukaryota</taxon>
        <taxon>Metazoa</taxon>
        <taxon>Spiralia</taxon>
        <taxon>Lophotrochozoa</taxon>
        <taxon>Platyhelminthes</taxon>
        <taxon>Trematoda</taxon>
        <taxon>Digenea</taxon>
        <taxon>Strigeidida</taxon>
        <taxon>Schistosomatoidea</taxon>
        <taxon>Schistosomatidae</taxon>
        <taxon>Schistosoma</taxon>
    </lineage>
</organism>
<feature type="signal peptide" evidence="1">
    <location>
        <begin position="1"/>
        <end position="36"/>
    </location>
</feature>
<feature type="chain" id="PRO_5041681599" description="Spondin domain-containing protein" evidence="1">
    <location>
        <begin position="37"/>
        <end position="89"/>
    </location>
</feature>
<evidence type="ECO:0000313" key="3">
    <source>
        <dbReference type="WBParaSite" id="SMRG1_1640.1"/>
    </source>
</evidence>
<protein>
    <recommendedName>
        <fullName evidence="4">Spondin domain-containing protein</fullName>
    </recommendedName>
</protein>
<accession>A0AA84Z8N0</accession>
<evidence type="ECO:0000256" key="1">
    <source>
        <dbReference type="SAM" id="SignalP"/>
    </source>
</evidence>
<reference evidence="3" key="1">
    <citation type="submission" date="2023-11" db="UniProtKB">
        <authorList>
            <consortium name="WormBaseParasite"/>
        </authorList>
    </citation>
    <scope>IDENTIFICATION</scope>
</reference>
<evidence type="ECO:0000313" key="2">
    <source>
        <dbReference type="Proteomes" id="UP000050790"/>
    </source>
</evidence>
<keyword evidence="1" id="KW-0732">Signal</keyword>
<dbReference type="Proteomes" id="UP000050790">
    <property type="component" value="Unassembled WGS sequence"/>
</dbReference>
<dbReference type="WBParaSite" id="SMRG1_1640.1">
    <property type="protein sequence ID" value="SMRG1_1640.1"/>
    <property type="gene ID" value="SMRG1_1640"/>
</dbReference>
<name>A0AA84Z8N0_9TREM</name>
<evidence type="ECO:0008006" key="4">
    <source>
        <dbReference type="Google" id="ProtNLM"/>
    </source>
</evidence>
<proteinExistence type="predicted"/>
<sequence length="89" mass="10678">MIMMIMMTMMKMKSFNLAKIISLLLFSHLLIISVQGVVIPEGTPIDYQSKRWTDFKRAVRWSEYPLTFAPEVKRHYLYEQRPYYNDIIV</sequence>
<dbReference type="AlphaFoldDB" id="A0AA84Z8N0"/>